<proteinExistence type="predicted"/>
<feature type="region of interest" description="Disordered" evidence="1">
    <location>
        <begin position="166"/>
        <end position="186"/>
    </location>
</feature>
<accession>A0AA88L9L8</accession>
<reference evidence="2" key="1">
    <citation type="submission" date="2023-07" db="EMBL/GenBank/DDBJ databases">
        <title>Chromosome-level genome assembly of Artemia franciscana.</title>
        <authorList>
            <person name="Jo E."/>
        </authorList>
    </citation>
    <scope>NUCLEOTIDE SEQUENCE</scope>
    <source>
        <tissue evidence="2">Whole body</tissue>
    </source>
</reference>
<evidence type="ECO:0000313" key="2">
    <source>
        <dbReference type="EMBL" id="KAK2723508.1"/>
    </source>
</evidence>
<feature type="compositionally biased region" description="Polar residues" evidence="1">
    <location>
        <begin position="176"/>
        <end position="186"/>
    </location>
</feature>
<dbReference type="AlphaFoldDB" id="A0AA88L9L8"/>
<comment type="caution">
    <text evidence="2">The sequence shown here is derived from an EMBL/GenBank/DDBJ whole genome shotgun (WGS) entry which is preliminary data.</text>
</comment>
<gene>
    <name evidence="2" type="ORF">QYM36_001992</name>
</gene>
<dbReference type="EMBL" id="JAVRJZ010000004">
    <property type="protein sequence ID" value="KAK2723508.1"/>
    <property type="molecule type" value="Genomic_DNA"/>
</dbReference>
<name>A0AA88L9L8_ARTSF</name>
<evidence type="ECO:0000256" key="1">
    <source>
        <dbReference type="SAM" id="MobiDB-lite"/>
    </source>
</evidence>
<evidence type="ECO:0000313" key="3">
    <source>
        <dbReference type="Proteomes" id="UP001187531"/>
    </source>
</evidence>
<dbReference type="Proteomes" id="UP001187531">
    <property type="component" value="Unassembled WGS sequence"/>
</dbReference>
<protein>
    <submittedName>
        <fullName evidence="2">Uncharacterized protein</fullName>
    </submittedName>
</protein>
<sequence>MQCCGTNCENTEVHTHSNAHNCAGHAHSHSHYHESAQCQTSGYAQVEQSDDIIVIDKTKEDIGLAYTIDIDNYHREIYPQIEDYSRMVCSDNVDVIHNIQSAHDDYSLSAEIQLSESVTQGSYNTLVTSQPEDTQATNPLISSNEATLSNYNEAQNQSVEGELNKCDINNHPELKNVSQSEGISNL</sequence>
<keyword evidence="3" id="KW-1185">Reference proteome</keyword>
<organism evidence="2 3">
    <name type="scientific">Artemia franciscana</name>
    <name type="common">Brine shrimp</name>
    <name type="synonym">Artemia sanfranciscana</name>
    <dbReference type="NCBI Taxonomy" id="6661"/>
    <lineage>
        <taxon>Eukaryota</taxon>
        <taxon>Metazoa</taxon>
        <taxon>Ecdysozoa</taxon>
        <taxon>Arthropoda</taxon>
        <taxon>Crustacea</taxon>
        <taxon>Branchiopoda</taxon>
        <taxon>Anostraca</taxon>
        <taxon>Artemiidae</taxon>
        <taxon>Artemia</taxon>
    </lineage>
</organism>